<dbReference type="PANTHER" id="PTHR43096">
    <property type="entry name" value="DNAJ HOMOLOG 1, MITOCHONDRIAL-RELATED"/>
    <property type="match status" value="1"/>
</dbReference>
<evidence type="ECO:0000313" key="7">
    <source>
        <dbReference type="Proteomes" id="UP000199531"/>
    </source>
</evidence>
<dbReference type="PROSITE" id="PS50076">
    <property type="entry name" value="DNAJ_2"/>
    <property type="match status" value="1"/>
</dbReference>
<dbReference type="InterPro" id="IPR036869">
    <property type="entry name" value="J_dom_sf"/>
</dbReference>
<dbReference type="RefSeq" id="WP_091813653.1">
    <property type="nucleotide sequence ID" value="NZ_FOCW01000001.1"/>
</dbReference>
<evidence type="ECO:0000256" key="1">
    <source>
        <dbReference type="ARBA" id="ARBA00022490"/>
    </source>
</evidence>
<dbReference type="InterPro" id="IPR002939">
    <property type="entry name" value="DnaJ_C"/>
</dbReference>
<gene>
    <name evidence="6" type="ORF">SAMN02745977_00603</name>
</gene>
<keyword evidence="2 6" id="KW-0238">DNA-binding</keyword>
<dbReference type="Pfam" id="PF00226">
    <property type="entry name" value="DnaJ"/>
    <property type="match status" value="1"/>
</dbReference>
<dbReference type="SMART" id="SM00271">
    <property type="entry name" value="DnaJ"/>
    <property type="match status" value="1"/>
</dbReference>
<dbReference type="OrthoDB" id="9779889at2"/>
<dbReference type="SUPFAM" id="SSF49493">
    <property type="entry name" value="HSP40/DnaJ peptide-binding domain"/>
    <property type="match status" value="2"/>
</dbReference>
<keyword evidence="3" id="KW-0143">Chaperone</keyword>
<dbReference type="Gene3D" id="2.60.260.20">
    <property type="entry name" value="Urease metallochaperone UreE, N-terminal domain"/>
    <property type="match status" value="2"/>
</dbReference>
<keyword evidence="7" id="KW-1185">Reference proteome</keyword>
<dbReference type="GO" id="GO:0051082">
    <property type="term" value="F:unfolded protein binding"/>
    <property type="evidence" value="ECO:0007669"/>
    <property type="project" value="InterPro"/>
</dbReference>
<keyword evidence="1" id="KW-0963">Cytoplasm</keyword>
<dbReference type="Pfam" id="PF01556">
    <property type="entry name" value="DnaJ_C"/>
    <property type="match status" value="1"/>
</dbReference>
<dbReference type="FunFam" id="2.60.260.20:FF:000013">
    <property type="entry name" value="DnaJ subfamily B member 11"/>
    <property type="match status" value="1"/>
</dbReference>
<organism evidence="6 7">
    <name type="scientific">Brachymonas denitrificans DSM 15123</name>
    <dbReference type="NCBI Taxonomy" id="1121117"/>
    <lineage>
        <taxon>Bacteria</taxon>
        <taxon>Pseudomonadati</taxon>
        <taxon>Pseudomonadota</taxon>
        <taxon>Betaproteobacteria</taxon>
        <taxon>Burkholderiales</taxon>
        <taxon>Comamonadaceae</taxon>
        <taxon>Brachymonas</taxon>
    </lineage>
</organism>
<dbReference type="STRING" id="1121117.SAMN02745977_00603"/>
<dbReference type="PRINTS" id="PR00625">
    <property type="entry name" value="JDOMAIN"/>
</dbReference>
<dbReference type="EMBL" id="FOCW01000001">
    <property type="protein sequence ID" value="SEN15873.1"/>
    <property type="molecule type" value="Genomic_DNA"/>
</dbReference>
<dbReference type="InterPro" id="IPR001623">
    <property type="entry name" value="DnaJ_domain"/>
</dbReference>
<dbReference type="SUPFAM" id="SSF46565">
    <property type="entry name" value="Chaperone J-domain"/>
    <property type="match status" value="1"/>
</dbReference>
<evidence type="ECO:0000256" key="2">
    <source>
        <dbReference type="ARBA" id="ARBA00023125"/>
    </source>
</evidence>
<dbReference type="CDD" id="cd10747">
    <property type="entry name" value="DnaJ_C"/>
    <property type="match status" value="1"/>
</dbReference>
<dbReference type="AlphaFoldDB" id="A0A1H8E8T4"/>
<evidence type="ECO:0000259" key="5">
    <source>
        <dbReference type="PROSITE" id="PS50076"/>
    </source>
</evidence>
<dbReference type="Proteomes" id="UP000199531">
    <property type="component" value="Unassembled WGS sequence"/>
</dbReference>
<dbReference type="GO" id="GO:0005737">
    <property type="term" value="C:cytoplasm"/>
    <property type="evidence" value="ECO:0007669"/>
    <property type="project" value="TreeGrafter"/>
</dbReference>
<name>A0A1H8E8T4_9BURK</name>
<reference evidence="6 7" key="1">
    <citation type="submission" date="2016-10" db="EMBL/GenBank/DDBJ databases">
        <authorList>
            <person name="de Groot N.N."/>
        </authorList>
    </citation>
    <scope>NUCLEOTIDE SEQUENCE [LARGE SCALE GENOMIC DNA]</scope>
    <source>
        <strain evidence="6 7">DSM 15123</strain>
    </source>
</reference>
<evidence type="ECO:0000313" key="6">
    <source>
        <dbReference type="EMBL" id="SEN15873.1"/>
    </source>
</evidence>
<dbReference type="GO" id="GO:0042026">
    <property type="term" value="P:protein refolding"/>
    <property type="evidence" value="ECO:0007669"/>
    <property type="project" value="TreeGrafter"/>
</dbReference>
<accession>A0A1H8E8T4</accession>
<dbReference type="Gene3D" id="1.10.287.110">
    <property type="entry name" value="DnaJ domain"/>
    <property type="match status" value="1"/>
</dbReference>
<dbReference type="GO" id="GO:0003677">
    <property type="term" value="F:DNA binding"/>
    <property type="evidence" value="ECO:0007669"/>
    <property type="project" value="UniProtKB-KW"/>
</dbReference>
<proteinExistence type="predicted"/>
<protein>
    <submittedName>
        <fullName evidence="6">Curved DNA-binding protein</fullName>
    </submittedName>
</protein>
<dbReference type="PANTHER" id="PTHR43096:SF52">
    <property type="entry name" value="DNAJ HOMOLOG 1, MITOCHONDRIAL-RELATED"/>
    <property type="match status" value="1"/>
</dbReference>
<feature type="region of interest" description="Disordered" evidence="4">
    <location>
        <begin position="127"/>
        <end position="147"/>
    </location>
</feature>
<dbReference type="FunFam" id="2.60.260.20:FF:000008">
    <property type="entry name" value="Curved DNA-binding protein"/>
    <property type="match status" value="1"/>
</dbReference>
<evidence type="ECO:0000256" key="3">
    <source>
        <dbReference type="ARBA" id="ARBA00023186"/>
    </source>
</evidence>
<sequence length="329" mass="35456">MEFKDYYKVLGVDKSATADDIKKAFRKLARKYHPDVSKEPDAAARMAEVNEANTVLSDPEKRAAYDKLGANWQAGMGPDGNYQPPPNWDAGFEFTDGGGGFQGFSSGDGNYSDFFEQLFGQAARAQRAQRGGAGRAHGGSHSMRGEDHHAKIELELRDAYLGAERTITLQSARLDEQGHVIPEQRSLQVKIPKGVREGQMIRLAGQGSPGFGGGAAGDLMLQVVFREDARWRVQGKDVYQRVRVSPWEAAIGGAVEVTTPAGGTVEVTVPAGSGSGRKLRLKGRGIPSAEPGDLYLELEPAIPSAITSEQRAAWEALAKAYPGFNPRLA</sequence>
<dbReference type="CDD" id="cd06257">
    <property type="entry name" value="DnaJ"/>
    <property type="match status" value="1"/>
</dbReference>
<feature type="domain" description="J" evidence="5">
    <location>
        <begin position="5"/>
        <end position="69"/>
    </location>
</feature>
<evidence type="ECO:0000256" key="4">
    <source>
        <dbReference type="SAM" id="MobiDB-lite"/>
    </source>
</evidence>
<dbReference type="InterPro" id="IPR008971">
    <property type="entry name" value="HSP40/DnaJ_pept-bd"/>
</dbReference>